<evidence type="ECO:0000313" key="16">
    <source>
        <dbReference type="Proteomes" id="UP001314635"/>
    </source>
</evidence>
<dbReference type="SUPFAM" id="SSF53254">
    <property type="entry name" value="Phosphoglycerate mutase-like"/>
    <property type="match status" value="1"/>
</dbReference>
<dbReference type="InterPro" id="IPR000560">
    <property type="entry name" value="His_Pase_clade-2"/>
</dbReference>
<dbReference type="EC" id="3.1.3.62" evidence="4"/>
<dbReference type="Pfam" id="PF00328">
    <property type="entry name" value="His_Phos_2"/>
    <property type="match status" value="1"/>
</dbReference>
<dbReference type="PANTHER" id="PTHR20963">
    <property type="entry name" value="MULTIPLE INOSITOL POLYPHOSPHATE PHOSPHATASE-RELATED"/>
    <property type="match status" value="1"/>
</dbReference>
<evidence type="ECO:0000256" key="8">
    <source>
        <dbReference type="ARBA" id="ARBA00023136"/>
    </source>
</evidence>
<dbReference type="InterPro" id="IPR029033">
    <property type="entry name" value="His_PPase_superfam"/>
</dbReference>
<evidence type="ECO:0000256" key="6">
    <source>
        <dbReference type="ARBA" id="ARBA00022729"/>
    </source>
</evidence>
<protein>
    <recommendedName>
        <fullName evidence="5">Multiple inositol polyphosphate phosphatase 1</fullName>
        <ecNumber evidence="4">3.1.3.62</ecNumber>
        <ecNumber evidence="3">3.1.3.80</ecNumber>
    </recommendedName>
    <alternativeName>
        <fullName evidence="9">2,3-bisphosphoglycerate 3-phosphatase</fullName>
    </alternativeName>
</protein>
<sequence length="505" mass="53452">MIMIPFRAGALLARLTVAIAAIAVLPCAGTAASRAASNSTATASAAPGGAGTLTTTPAPVGAIPRVAPWDPDDFGDFHKNALATKTPYGPRGGLHDLTPPPAGAIPVFTQLLARHGARAATSDDDFAVVLQVLDAAKAAGTLTEKGATLARRTAALQKVNDAVGLGQLSTRGRSEQKQLAERLAQRLPGLFADAARQGRTITVINSGKDRAIDSSEIFALSLGQSVPWAAKLIKAPVSDPTTLYFFKQPENAAYQAYKKRDPDLLAAEKAVRLALKTAAAARELLTPLVGVQIVAALDAGMVTVKPNAEDGPATPNSVDVALAVYGVFQQAPALNADGSGPITLTPFLSPDEADQFARVSDTDDFYEKGPGFAGRTITFAMAKPLVDDFVAAMDRIAAGDLHEAARLRFAHAETVIPFAALLKLPHSATQQPLGVMFDDHNGWTGRDVASFSANIQWDAFRTTDGRLLVRMLYDEKEIAFKQGCFPVKDDSPYYAWNELKRCYGF</sequence>
<dbReference type="RefSeq" id="WP_172242446.1">
    <property type="nucleotide sequence ID" value="NZ_JABFDP010000039.1"/>
</dbReference>
<keyword evidence="6 14" id="KW-0732">Signal</keyword>
<keyword evidence="7" id="KW-0378">Hydrolase</keyword>
<comment type="catalytic activity">
    <reaction evidence="11">
        <text>1D-myo-inositol 1,2,4,5,6-pentakisphosphate + H2O = 1D-myo-inositol 1,2,5,6-tetrakisphosphate + phosphate</text>
        <dbReference type="Rhea" id="RHEA:77115"/>
        <dbReference type="ChEBI" id="CHEBI:15377"/>
        <dbReference type="ChEBI" id="CHEBI:43474"/>
        <dbReference type="ChEBI" id="CHEBI:57798"/>
        <dbReference type="ChEBI" id="CHEBI:195535"/>
        <dbReference type="EC" id="3.1.3.62"/>
    </reaction>
    <physiologicalReaction direction="left-to-right" evidence="11">
        <dbReference type="Rhea" id="RHEA:77116"/>
    </physiologicalReaction>
</comment>
<evidence type="ECO:0000256" key="11">
    <source>
        <dbReference type="ARBA" id="ARBA00043671"/>
    </source>
</evidence>
<dbReference type="Gene3D" id="3.40.50.1240">
    <property type="entry name" value="Phosphoglycerate mutase-like"/>
    <property type="match status" value="1"/>
</dbReference>
<dbReference type="EC" id="3.1.3.80" evidence="3"/>
<accession>A0ABS5GCD8</accession>
<organism evidence="15 16">
    <name type="scientific">Bradyrhizobium denitrificans</name>
    <dbReference type="NCBI Taxonomy" id="2734912"/>
    <lineage>
        <taxon>Bacteria</taxon>
        <taxon>Pseudomonadati</taxon>
        <taxon>Pseudomonadota</taxon>
        <taxon>Alphaproteobacteria</taxon>
        <taxon>Hyphomicrobiales</taxon>
        <taxon>Nitrobacteraceae</taxon>
        <taxon>Bradyrhizobium</taxon>
    </lineage>
</organism>
<evidence type="ECO:0000256" key="4">
    <source>
        <dbReference type="ARBA" id="ARBA00013040"/>
    </source>
</evidence>
<comment type="catalytic activity">
    <reaction evidence="12">
        <text>1D-myo-inositol hexakisphosphate + H2O = 1D-myo-inositol 1,2,4,5,6-pentakisphosphate + phosphate</text>
        <dbReference type="Rhea" id="RHEA:16989"/>
        <dbReference type="ChEBI" id="CHEBI:15377"/>
        <dbReference type="ChEBI" id="CHEBI:43474"/>
        <dbReference type="ChEBI" id="CHEBI:57798"/>
        <dbReference type="ChEBI" id="CHEBI:58130"/>
        <dbReference type="EC" id="3.1.3.62"/>
    </reaction>
    <physiologicalReaction direction="left-to-right" evidence="12">
        <dbReference type="Rhea" id="RHEA:16990"/>
    </physiologicalReaction>
</comment>
<evidence type="ECO:0000256" key="14">
    <source>
        <dbReference type="SAM" id="SignalP"/>
    </source>
</evidence>
<comment type="catalytic activity">
    <reaction evidence="13">
        <text>(2R)-2,3-bisphosphoglycerate + H2O = (2R)-2-phosphoglycerate + phosphate</text>
        <dbReference type="Rhea" id="RHEA:27381"/>
        <dbReference type="ChEBI" id="CHEBI:15377"/>
        <dbReference type="ChEBI" id="CHEBI:43474"/>
        <dbReference type="ChEBI" id="CHEBI:58248"/>
        <dbReference type="ChEBI" id="CHEBI:58289"/>
        <dbReference type="EC" id="3.1.3.80"/>
    </reaction>
    <physiologicalReaction direction="left-to-right" evidence="13">
        <dbReference type="Rhea" id="RHEA:27382"/>
    </physiologicalReaction>
</comment>
<feature type="chain" id="PRO_5046189230" description="Multiple inositol polyphosphate phosphatase 1" evidence="14">
    <location>
        <begin position="24"/>
        <end position="505"/>
    </location>
</feature>
<dbReference type="Proteomes" id="UP001314635">
    <property type="component" value="Unassembled WGS sequence"/>
</dbReference>
<evidence type="ECO:0000256" key="3">
    <source>
        <dbReference type="ARBA" id="ARBA00012976"/>
    </source>
</evidence>
<evidence type="ECO:0000256" key="2">
    <source>
        <dbReference type="ARBA" id="ARBA00008422"/>
    </source>
</evidence>
<comment type="subcellular location">
    <subcellularLocation>
        <location evidence="1">Membrane</location>
    </subcellularLocation>
</comment>
<evidence type="ECO:0000256" key="10">
    <source>
        <dbReference type="ARBA" id="ARBA00043668"/>
    </source>
</evidence>
<keyword evidence="16" id="KW-1185">Reference proteome</keyword>
<comment type="caution">
    <text evidence="15">The sequence shown here is derived from an EMBL/GenBank/DDBJ whole genome shotgun (WGS) entry which is preliminary data.</text>
</comment>
<keyword evidence="8" id="KW-0472">Membrane</keyword>
<gene>
    <name evidence="15" type="ORF">JQ619_24935</name>
</gene>
<evidence type="ECO:0000256" key="5">
    <source>
        <dbReference type="ARBA" id="ARBA00018097"/>
    </source>
</evidence>
<evidence type="ECO:0000256" key="1">
    <source>
        <dbReference type="ARBA" id="ARBA00004370"/>
    </source>
</evidence>
<evidence type="ECO:0000256" key="9">
    <source>
        <dbReference type="ARBA" id="ARBA00031642"/>
    </source>
</evidence>
<comment type="catalytic activity">
    <reaction evidence="10">
        <text>1D-myo-inositol 1,2,5,6-tetrakisphosphate + H2O = 1D-myo-inositol 1,2,6-trisphosphate + phosphate</text>
        <dbReference type="Rhea" id="RHEA:77119"/>
        <dbReference type="ChEBI" id="CHEBI:15377"/>
        <dbReference type="ChEBI" id="CHEBI:43474"/>
        <dbReference type="ChEBI" id="CHEBI:195535"/>
        <dbReference type="ChEBI" id="CHEBI:195537"/>
        <dbReference type="EC" id="3.1.3.62"/>
    </reaction>
    <physiologicalReaction direction="left-to-right" evidence="10">
        <dbReference type="Rhea" id="RHEA:77120"/>
    </physiologicalReaction>
</comment>
<dbReference type="EMBL" id="JAFCLK010000025">
    <property type="protein sequence ID" value="MBR1139012.1"/>
    <property type="molecule type" value="Genomic_DNA"/>
</dbReference>
<reference evidence="16" key="1">
    <citation type="journal article" date="2021" name="ISME J.">
        <title>Evolutionary origin and ecological implication of a unique nif island in free-living Bradyrhizobium lineages.</title>
        <authorList>
            <person name="Tao J."/>
        </authorList>
    </citation>
    <scope>NUCLEOTIDE SEQUENCE [LARGE SCALE GENOMIC DNA]</scope>
    <source>
        <strain evidence="16">SZCCT0094</strain>
    </source>
</reference>
<evidence type="ECO:0000313" key="15">
    <source>
        <dbReference type="EMBL" id="MBR1139012.1"/>
    </source>
</evidence>
<name>A0ABS5GCD8_9BRAD</name>
<proteinExistence type="inferred from homology"/>
<comment type="similarity">
    <text evidence="2">Belongs to the histidine acid phosphatase family. MINPP1 subfamily.</text>
</comment>
<feature type="signal peptide" evidence="14">
    <location>
        <begin position="1"/>
        <end position="23"/>
    </location>
</feature>
<evidence type="ECO:0000256" key="7">
    <source>
        <dbReference type="ARBA" id="ARBA00022801"/>
    </source>
</evidence>
<evidence type="ECO:0000256" key="13">
    <source>
        <dbReference type="ARBA" id="ARBA00043832"/>
    </source>
</evidence>
<dbReference type="PANTHER" id="PTHR20963:SF8">
    <property type="entry name" value="MULTIPLE INOSITOL POLYPHOSPHATE PHOSPHATASE 1"/>
    <property type="match status" value="1"/>
</dbReference>
<evidence type="ECO:0000256" key="12">
    <source>
        <dbReference type="ARBA" id="ARBA00043691"/>
    </source>
</evidence>